<keyword evidence="2" id="KW-1185">Reference proteome</keyword>
<dbReference type="Proteomes" id="UP001153269">
    <property type="component" value="Unassembled WGS sequence"/>
</dbReference>
<evidence type="ECO:0000313" key="2">
    <source>
        <dbReference type="Proteomes" id="UP001153269"/>
    </source>
</evidence>
<protein>
    <submittedName>
        <fullName evidence="1">Uncharacterized protein</fullName>
    </submittedName>
</protein>
<organism evidence="1 2">
    <name type="scientific">Pleuronectes platessa</name>
    <name type="common">European plaice</name>
    <dbReference type="NCBI Taxonomy" id="8262"/>
    <lineage>
        <taxon>Eukaryota</taxon>
        <taxon>Metazoa</taxon>
        <taxon>Chordata</taxon>
        <taxon>Craniata</taxon>
        <taxon>Vertebrata</taxon>
        <taxon>Euteleostomi</taxon>
        <taxon>Actinopterygii</taxon>
        <taxon>Neopterygii</taxon>
        <taxon>Teleostei</taxon>
        <taxon>Neoteleostei</taxon>
        <taxon>Acanthomorphata</taxon>
        <taxon>Carangaria</taxon>
        <taxon>Pleuronectiformes</taxon>
        <taxon>Pleuronectoidei</taxon>
        <taxon>Pleuronectidae</taxon>
        <taxon>Pleuronectes</taxon>
    </lineage>
</organism>
<reference evidence="1" key="1">
    <citation type="submission" date="2020-03" db="EMBL/GenBank/DDBJ databases">
        <authorList>
            <person name="Weist P."/>
        </authorList>
    </citation>
    <scope>NUCLEOTIDE SEQUENCE</scope>
</reference>
<proteinExistence type="predicted"/>
<comment type="caution">
    <text evidence="1">The sequence shown here is derived from an EMBL/GenBank/DDBJ whole genome shotgun (WGS) entry which is preliminary data.</text>
</comment>
<name>A0A9N7UGV4_PLEPL</name>
<dbReference type="AlphaFoldDB" id="A0A9N7UGV4"/>
<dbReference type="EMBL" id="CADEAL010001190">
    <property type="protein sequence ID" value="CAB1429956.1"/>
    <property type="molecule type" value="Genomic_DNA"/>
</dbReference>
<gene>
    <name evidence="1" type="ORF">PLEPLA_LOCUS17936</name>
</gene>
<evidence type="ECO:0000313" key="1">
    <source>
        <dbReference type="EMBL" id="CAB1429956.1"/>
    </source>
</evidence>
<sequence>MEAGELEGKPAGYWGSGRRREALILRLPSFDDAPGRGLATHSPAISTHVDPVAGIRAAERKSWRLRGAECDRIMPIAQNLCSLAVNLRERSASPPHGTQDAR</sequence>
<accession>A0A9N7UGV4</accession>